<evidence type="ECO:0000256" key="2">
    <source>
        <dbReference type="ARBA" id="ARBA00008019"/>
    </source>
</evidence>
<comment type="similarity">
    <text evidence="2">Belongs to the protease inhibitor I33 family.</text>
</comment>
<accession>A0A1I7WV74</accession>
<dbReference type="GO" id="GO:0005576">
    <property type="term" value="C:extracellular region"/>
    <property type="evidence" value="ECO:0007669"/>
    <property type="project" value="UniProtKB-SubCell"/>
</dbReference>
<organism evidence="7 8">
    <name type="scientific">Heterorhabditis bacteriophora</name>
    <name type="common">Entomopathogenic nematode worm</name>
    <dbReference type="NCBI Taxonomy" id="37862"/>
    <lineage>
        <taxon>Eukaryota</taxon>
        <taxon>Metazoa</taxon>
        <taxon>Ecdysozoa</taxon>
        <taxon>Nematoda</taxon>
        <taxon>Chromadorea</taxon>
        <taxon>Rhabditida</taxon>
        <taxon>Rhabditina</taxon>
        <taxon>Rhabditomorpha</taxon>
        <taxon>Strongyloidea</taxon>
        <taxon>Heterorhabditidae</taxon>
        <taxon>Heterorhabditis</taxon>
    </lineage>
</organism>
<dbReference type="SUPFAM" id="SSF55149">
    <property type="entry name" value="Pepsin inhibitor-3"/>
    <property type="match status" value="1"/>
</dbReference>
<evidence type="ECO:0000256" key="1">
    <source>
        <dbReference type="ARBA" id="ARBA00004613"/>
    </source>
</evidence>
<dbReference type="PANTHER" id="PTHR37969">
    <property type="entry name" value="PROTEIN CBG07421-RELATED"/>
    <property type="match status" value="1"/>
</dbReference>
<name>A0A1I7WV74_HETBA</name>
<protein>
    <submittedName>
        <fullName evidence="8">Pepsin-I3 domain-containing protein</fullName>
    </submittedName>
</protein>
<comment type="subcellular location">
    <subcellularLocation>
        <location evidence="1">Secreted</location>
    </subcellularLocation>
</comment>
<dbReference type="AlphaFoldDB" id="A0A1I7WV74"/>
<evidence type="ECO:0000259" key="6">
    <source>
        <dbReference type="Pfam" id="PF06394"/>
    </source>
</evidence>
<feature type="domain" description="Pepsin inhibitor-3-like repeated" evidence="6">
    <location>
        <begin position="10"/>
        <end position="73"/>
    </location>
</feature>
<evidence type="ECO:0000256" key="4">
    <source>
        <dbReference type="ARBA" id="ARBA00022729"/>
    </source>
</evidence>
<dbReference type="Gene3D" id="3.30.1120.50">
    <property type="entry name" value="Pepsin inhibitor-3"/>
    <property type="match status" value="1"/>
</dbReference>
<dbReference type="InterPro" id="IPR010480">
    <property type="entry name" value="Pepsin-I3"/>
</dbReference>
<evidence type="ECO:0000256" key="5">
    <source>
        <dbReference type="ARBA" id="ARBA00023157"/>
    </source>
</evidence>
<keyword evidence="3" id="KW-0964">Secreted</keyword>
<keyword evidence="7" id="KW-1185">Reference proteome</keyword>
<evidence type="ECO:0000313" key="7">
    <source>
        <dbReference type="Proteomes" id="UP000095283"/>
    </source>
</evidence>
<dbReference type="InterPro" id="IPR051901">
    <property type="entry name" value="Protease_Inhibitor_I33"/>
</dbReference>
<dbReference type="PANTHER" id="PTHR37969:SF1">
    <property type="entry name" value="PROTEIN CBG13105"/>
    <property type="match status" value="1"/>
</dbReference>
<dbReference type="WBParaSite" id="Hba_09062">
    <property type="protein sequence ID" value="Hba_09062"/>
    <property type="gene ID" value="Hba_09062"/>
</dbReference>
<proteinExistence type="inferred from homology"/>
<reference evidence="8" key="1">
    <citation type="submission" date="2016-11" db="UniProtKB">
        <authorList>
            <consortium name="WormBaseParasite"/>
        </authorList>
    </citation>
    <scope>IDENTIFICATION</scope>
</reference>
<dbReference type="Proteomes" id="UP000095283">
    <property type="component" value="Unplaced"/>
</dbReference>
<dbReference type="Pfam" id="PF06394">
    <property type="entry name" value="Pepsin-I3"/>
    <property type="match status" value="1"/>
</dbReference>
<dbReference type="InterPro" id="IPR038412">
    <property type="entry name" value="Pepsin-I3_sf"/>
</dbReference>
<evidence type="ECO:0000256" key="3">
    <source>
        <dbReference type="ARBA" id="ARBA00022525"/>
    </source>
</evidence>
<sequence length="74" mass="8602">MKAIIICLPKAPEKPSFCSAEDTTQYYFDGCMIQNNKVYVGREYARDLSPSEIEELKEFDAKQTVYQEYVSTIY</sequence>
<keyword evidence="5" id="KW-1015">Disulfide bond</keyword>
<evidence type="ECO:0000313" key="8">
    <source>
        <dbReference type="WBParaSite" id="Hba_09062"/>
    </source>
</evidence>
<keyword evidence="4" id="KW-0732">Signal</keyword>